<name>A0A9W9WRS1_9EURO</name>
<dbReference type="EMBL" id="JAPWDQ010000013">
    <property type="protein sequence ID" value="KAJ5472067.1"/>
    <property type="molecule type" value="Genomic_DNA"/>
</dbReference>
<evidence type="ECO:0000313" key="2">
    <source>
        <dbReference type="Proteomes" id="UP001148312"/>
    </source>
</evidence>
<gene>
    <name evidence="1" type="ORF">N7539_008636</name>
</gene>
<reference evidence="1" key="2">
    <citation type="journal article" date="2023" name="IMA Fungus">
        <title>Comparative genomic study of the Penicillium genus elucidates a diverse pangenome and 15 lateral gene transfer events.</title>
        <authorList>
            <person name="Petersen C."/>
            <person name="Sorensen T."/>
            <person name="Nielsen M.R."/>
            <person name="Sondergaard T.E."/>
            <person name="Sorensen J.L."/>
            <person name="Fitzpatrick D.A."/>
            <person name="Frisvad J.C."/>
            <person name="Nielsen K.L."/>
        </authorList>
    </citation>
    <scope>NUCLEOTIDE SEQUENCE</scope>
    <source>
        <strain evidence="1">IBT 30728</strain>
    </source>
</reference>
<reference evidence="1" key="1">
    <citation type="submission" date="2022-12" db="EMBL/GenBank/DDBJ databases">
        <authorList>
            <person name="Petersen C."/>
        </authorList>
    </citation>
    <scope>NUCLEOTIDE SEQUENCE</scope>
    <source>
        <strain evidence="1">IBT 30728</strain>
    </source>
</reference>
<proteinExistence type="predicted"/>
<dbReference type="AlphaFoldDB" id="A0A9W9WRS1"/>
<dbReference type="RefSeq" id="XP_056786613.1">
    <property type="nucleotide sequence ID" value="XM_056938231.1"/>
</dbReference>
<sequence length="91" mass="10558">MHQCQGLPHRGKAVKSQATIRLRLRHSIPAPEAWWIPRKPNKLERGQLKRAAGINPHQKANQAQACDRFGWLARLRPKPHRQMFISERGEL</sequence>
<dbReference type="GeneID" id="81628481"/>
<keyword evidence="2" id="KW-1185">Reference proteome</keyword>
<organism evidence="1 2">
    <name type="scientific">Penicillium diatomitis</name>
    <dbReference type="NCBI Taxonomy" id="2819901"/>
    <lineage>
        <taxon>Eukaryota</taxon>
        <taxon>Fungi</taxon>
        <taxon>Dikarya</taxon>
        <taxon>Ascomycota</taxon>
        <taxon>Pezizomycotina</taxon>
        <taxon>Eurotiomycetes</taxon>
        <taxon>Eurotiomycetidae</taxon>
        <taxon>Eurotiales</taxon>
        <taxon>Aspergillaceae</taxon>
        <taxon>Penicillium</taxon>
    </lineage>
</organism>
<accession>A0A9W9WRS1</accession>
<evidence type="ECO:0000313" key="1">
    <source>
        <dbReference type="EMBL" id="KAJ5472067.1"/>
    </source>
</evidence>
<comment type="caution">
    <text evidence="1">The sequence shown here is derived from an EMBL/GenBank/DDBJ whole genome shotgun (WGS) entry which is preliminary data.</text>
</comment>
<protein>
    <submittedName>
        <fullName evidence="1">Uncharacterized protein</fullName>
    </submittedName>
</protein>
<dbReference type="Proteomes" id="UP001148312">
    <property type="component" value="Unassembled WGS sequence"/>
</dbReference>